<protein>
    <submittedName>
        <fullName evidence="1">Uncharacterized protein</fullName>
    </submittedName>
</protein>
<proteinExistence type="predicted"/>
<evidence type="ECO:0000313" key="2">
    <source>
        <dbReference type="Proteomes" id="UP001060085"/>
    </source>
</evidence>
<name>A0ACC0ARH7_CATRO</name>
<gene>
    <name evidence="1" type="ORF">M9H77_21876</name>
</gene>
<dbReference type="Proteomes" id="UP001060085">
    <property type="component" value="Linkage Group LG05"/>
</dbReference>
<dbReference type="EMBL" id="CM044705">
    <property type="protein sequence ID" value="KAI5662553.1"/>
    <property type="molecule type" value="Genomic_DNA"/>
</dbReference>
<sequence length="218" mass="25304">MVHIMDSKSSTGQDVLVIRANSEDPMKVATILTNYTAVPSRYFLADMWAYCQNDHHSFHEGLINFRKKMTTHSMKEKNNDDSFHERFAIRNNDDSFHERFATRDNDDSFHEGFATRNNDDLSHEGFATRNNDDSFHEKFSTNNGDSFHEGFVTRNNNDSFHEGFASRNNDDSFHEGFATRDNDDTFHEGFVNEHQLQKFVISESLDPPRLNSSCFELL</sequence>
<comment type="caution">
    <text evidence="1">The sequence shown here is derived from an EMBL/GenBank/DDBJ whole genome shotgun (WGS) entry which is preliminary data.</text>
</comment>
<organism evidence="1 2">
    <name type="scientific">Catharanthus roseus</name>
    <name type="common">Madagascar periwinkle</name>
    <name type="synonym">Vinca rosea</name>
    <dbReference type="NCBI Taxonomy" id="4058"/>
    <lineage>
        <taxon>Eukaryota</taxon>
        <taxon>Viridiplantae</taxon>
        <taxon>Streptophyta</taxon>
        <taxon>Embryophyta</taxon>
        <taxon>Tracheophyta</taxon>
        <taxon>Spermatophyta</taxon>
        <taxon>Magnoliopsida</taxon>
        <taxon>eudicotyledons</taxon>
        <taxon>Gunneridae</taxon>
        <taxon>Pentapetalae</taxon>
        <taxon>asterids</taxon>
        <taxon>lamiids</taxon>
        <taxon>Gentianales</taxon>
        <taxon>Apocynaceae</taxon>
        <taxon>Rauvolfioideae</taxon>
        <taxon>Vinceae</taxon>
        <taxon>Catharanthinae</taxon>
        <taxon>Catharanthus</taxon>
    </lineage>
</organism>
<keyword evidence="2" id="KW-1185">Reference proteome</keyword>
<evidence type="ECO:0000313" key="1">
    <source>
        <dbReference type="EMBL" id="KAI5662553.1"/>
    </source>
</evidence>
<reference evidence="2" key="1">
    <citation type="journal article" date="2023" name="Nat. Plants">
        <title>Single-cell RNA sequencing provides a high-resolution roadmap for understanding the multicellular compartmentation of specialized metabolism.</title>
        <authorList>
            <person name="Sun S."/>
            <person name="Shen X."/>
            <person name="Li Y."/>
            <person name="Li Y."/>
            <person name="Wang S."/>
            <person name="Li R."/>
            <person name="Zhang H."/>
            <person name="Shen G."/>
            <person name="Guo B."/>
            <person name="Wei J."/>
            <person name="Xu J."/>
            <person name="St-Pierre B."/>
            <person name="Chen S."/>
            <person name="Sun C."/>
        </authorList>
    </citation>
    <scope>NUCLEOTIDE SEQUENCE [LARGE SCALE GENOMIC DNA]</scope>
</reference>
<accession>A0ACC0ARH7</accession>